<keyword evidence="2 6" id="KW-0889">Transcription antitermination</keyword>
<dbReference type="EMBL" id="JALEMU010000123">
    <property type="protein sequence ID" value="MCI5756130.1"/>
    <property type="molecule type" value="Genomic_DNA"/>
</dbReference>
<dbReference type="SUPFAM" id="SSF48013">
    <property type="entry name" value="NusB-like"/>
    <property type="match status" value="1"/>
</dbReference>
<organism evidence="8 9">
    <name type="scientific">Candidatus Colimorpha enterica</name>
    <dbReference type="NCBI Taxonomy" id="3083063"/>
    <lineage>
        <taxon>Bacteria</taxon>
        <taxon>Pseudomonadati</taxon>
        <taxon>Bacteroidota</taxon>
        <taxon>Bacteroidia</taxon>
        <taxon>Bacteroidales</taxon>
        <taxon>Candidatus Colimorpha</taxon>
    </lineage>
</organism>
<evidence type="ECO:0000259" key="7">
    <source>
        <dbReference type="Pfam" id="PF01029"/>
    </source>
</evidence>
<feature type="domain" description="NusB/RsmB/TIM44" evidence="7">
    <location>
        <begin position="9"/>
        <end position="132"/>
    </location>
</feature>
<dbReference type="InterPro" id="IPR006027">
    <property type="entry name" value="NusB_RsmB_TIM44"/>
</dbReference>
<sequence>MTKSIDRRAARQHALELLFEREFRKDEDASDIYRTAEDTRELETDSLTEKLYFGVLDNLDETDRLISTRAVGWKTERMSKVSLSVLRIAVYEMKFCPETPFPVAINEAVELAKTFDDDKAPAFVNGILNGIAEDLGLKK</sequence>
<evidence type="ECO:0000256" key="3">
    <source>
        <dbReference type="ARBA" id="ARBA00022884"/>
    </source>
</evidence>
<dbReference type="Pfam" id="PF01029">
    <property type="entry name" value="NusB"/>
    <property type="match status" value="1"/>
</dbReference>
<comment type="caution">
    <text evidence="8">The sequence shown here is derived from an EMBL/GenBank/DDBJ whole genome shotgun (WGS) entry which is preliminary data.</text>
</comment>
<evidence type="ECO:0000313" key="9">
    <source>
        <dbReference type="Proteomes" id="UP001139365"/>
    </source>
</evidence>
<reference evidence="8 9" key="1">
    <citation type="submission" date="2022-03" db="EMBL/GenBank/DDBJ databases">
        <title>Metagenome-assembled genomes from swine fecal metagenomes.</title>
        <authorList>
            <person name="Holman D.B."/>
            <person name="Kommadath A."/>
        </authorList>
    </citation>
    <scope>NUCLEOTIDE SEQUENCE [LARGE SCALE GENOMIC DNA]</scope>
    <source>
        <strain evidence="8">SUG147</strain>
    </source>
</reference>
<comment type="function">
    <text evidence="6">Involved in transcription antitermination. Required for transcription of ribosomal RNA (rRNA) genes. Binds specifically to the boxA antiterminator sequence of the ribosomal RNA (rrn) operons.</text>
</comment>
<dbReference type="InterPro" id="IPR011605">
    <property type="entry name" value="NusB_fam"/>
</dbReference>
<dbReference type="GO" id="GO:0031564">
    <property type="term" value="P:transcription antitermination"/>
    <property type="evidence" value="ECO:0007669"/>
    <property type="project" value="UniProtKB-KW"/>
</dbReference>
<evidence type="ECO:0000256" key="5">
    <source>
        <dbReference type="ARBA" id="ARBA00023163"/>
    </source>
</evidence>
<dbReference type="Gene3D" id="1.10.940.10">
    <property type="entry name" value="NusB-like"/>
    <property type="match status" value="1"/>
</dbReference>
<gene>
    <name evidence="6 8" type="primary">nusB</name>
    <name evidence="8" type="ORF">MR241_07545</name>
</gene>
<evidence type="ECO:0000313" key="8">
    <source>
        <dbReference type="EMBL" id="MCI5756130.1"/>
    </source>
</evidence>
<dbReference type="GO" id="GO:0005829">
    <property type="term" value="C:cytosol"/>
    <property type="evidence" value="ECO:0007669"/>
    <property type="project" value="TreeGrafter"/>
</dbReference>
<keyword evidence="5 6" id="KW-0804">Transcription</keyword>
<dbReference type="PANTHER" id="PTHR11078">
    <property type="entry name" value="N UTILIZATION SUBSTANCE PROTEIN B-RELATED"/>
    <property type="match status" value="1"/>
</dbReference>
<protein>
    <recommendedName>
        <fullName evidence="6">Transcription antitermination protein NusB</fullName>
    </recommendedName>
    <alternativeName>
        <fullName evidence="6">Antitermination factor NusB</fullName>
    </alternativeName>
</protein>
<dbReference type="GO" id="GO:0003723">
    <property type="term" value="F:RNA binding"/>
    <property type="evidence" value="ECO:0007669"/>
    <property type="project" value="UniProtKB-UniRule"/>
</dbReference>
<dbReference type="Proteomes" id="UP001139365">
    <property type="component" value="Unassembled WGS sequence"/>
</dbReference>
<dbReference type="AlphaFoldDB" id="A0AAE3FIM4"/>
<evidence type="ECO:0000256" key="6">
    <source>
        <dbReference type="HAMAP-Rule" id="MF_00073"/>
    </source>
</evidence>
<evidence type="ECO:0000256" key="4">
    <source>
        <dbReference type="ARBA" id="ARBA00023015"/>
    </source>
</evidence>
<dbReference type="GO" id="GO:0006353">
    <property type="term" value="P:DNA-templated transcription termination"/>
    <property type="evidence" value="ECO:0007669"/>
    <property type="project" value="UniProtKB-UniRule"/>
</dbReference>
<accession>A0AAE3FIM4</accession>
<dbReference type="InterPro" id="IPR035926">
    <property type="entry name" value="NusB-like_sf"/>
</dbReference>
<dbReference type="HAMAP" id="MF_00073">
    <property type="entry name" value="NusB"/>
    <property type="match status" value="1"/>
</dbReference>
<evidence type="ECO:0000256" key="1">
    <source>
        <dbReference type="ARBA" id="ARBA00005952"/>
    </source>
</evidence>
<evidence type="ECO:0000256" key="2">
    <source>
        <dbReference type="ARBA" id="ARBA00022814"/>
    </source>
</evidence>
<keyword evidence="4 6" id="KW-0805">Transcription regulation</keyword>
<comment type="similarity">
    <text evidence="1 6">Belongs to the NusB family.</text>
</comment>
<dbReference type="PANTHER" id="PTHR11078:SF3">
    <property type="entry name" value="ANTITERMINATION NUSB DOMAIN-CONTAINING PROTEIN"/>
    <property type="match status" value="1"/>
</dbReference>
<proteinExistence type="inferred from homology"/>
<keyword evidence="3 6" id="KW-0694">RNA-binding</keyword>
<name>A0AAE3FIM4_9BACT</name>
<dbReference type="NCBIfam" id="TIGR01951">
    <property type="entry name" value="nusB"/>
    <property type="match status" value="1"/>
</dbReference>